<dbReference type="STRING" id="926569.ANT_00450"/>
<dbReference type="Gene3D" id="3.40.50.2300">
    <property type="match status" value="1"/>
</dbReference>
<keyword evidence="4" id="KW-1185">Reference proteome</keyword>
<dbReference type="SMART" id="SM00226">
    <property type="entry name" value="LMWPc"/>
    <property type="match status" value="1"/>
</dbReference>
<evidence type="ECO:0000256" key="1">
    <source>
        <dbReference type="ARBA" id="ARBA00022849"/>
    </source>
</evidence>
<reference evidence="3 4" key="1">
    <citation type="submission" date="2010-12" db="EMBL/GenBank/DDBJ databases">
        <title>Whole genome sequence of Anaerolinea thermophila UNI-1.</title>
        <authorList>
            <person name="Narita-Yamada S."/>
            <person name="Kishi E."/>
            <person name="Watanabe Y."/>
            <person name="Takasaki K."/>
            <person name="Ankai A."/>
            <person name="Oguchi A."/>
            <person name="Fukui S."/>
            <person name="Takahashi M."/>
            <person name="Yashiro I."/>
            <person name="Hosoyama A."/>
            <person name="Sekiguchi Y."/>
            <person name="Hanada S."/>
            <person name="Fujita N."/>
        </authorList>
    </citation>
    <scope>NUCLEOTIDE SEQUENCE [LARGE SCALE GENOMIC DNA]</scope>
    <source>
        <strain evidence="4">DSM 14523 / JCM 11388 / NBRC 100420 / UNI-1</strain>
    </source>
</reference>
<dbReference type="PANTHER" id="PTHR43428:SF1">
    <property type="entry name" value="ARSENATE REDUCTASE"/>
    <property type="match status" value="1"/>
</dbReference>
<sequence>MKKRVLVLCTGNSCRSQMAEALINHDLGERWQAFSAGTQPAGYVHPLALKALAEAGIVHEGESKSVEQFYGQDFDVVITVCDDAAENCPVWLGRGKRVHIGFPDPAKVEGTDEEKWRAFVQTRDAIRERVCGYLAGLE</sequence>
<accession>E8MYD4</accession>
<dbReference type="InterPro" id="IPR036196">
    <property type="entry name" value="Ptyr_pPase_sf"/>
</dbReference>
<dbReference type="EMBL" id="AP012029">
    <property type="protein sequence ID" value="BAJ62079.1"/>
    <property type="molecule type" value="Genomic_DNA"/>
</dbReference>
<dbReference type="HOGENOM" id="CLU_071415_3_2_0"/>
<protein>
    <submittedName>
        <fullName evidence="3">Arsenate reductase</fullName>
        <ecNumber evidence="3">1.20.4.-</ecNumber>
    </submittedName>
</protein>
<dbReference type="CDD" id="cd16345">
    <property type="entry name" value="LMWP_ArsC"/>
    <property type="match status" value="1"/>
</dbReference>
<proteinExistence type="predicted"/>
<dbReference type="Pfam" id="PF01451">
    <property type="entry name" value="LMWPc"/>
    <property type="match status" value="1"/>
</dbReference>
<dbReference type="InterPro" id="IPR023485">
    <property type="entry name" value="Ptyr_pPase"/>
</dbReference>
<dbReference type="AlphaFoldDB" id="E8MYD4"/>
<organism evidence="3 4">
    <name type="scientific">Anaerolinea thermophila (strain DSM 14523 / JCM 11388 / NBRC 100420 / UNI-1)</name>
    <dbReference type="NCBI Taxonomy" id="926569"/>
    <lineage>
        <taxon>Bacteria</taxon>
        <taxon>Bacillati</taxon>
        <taxon>Chloroflexota</taxon>
        <taxon>Anaerolineae</taxon>
        <taxon>Anaerolineales</taxon>
        <taxon>Anaerolineaceae</taxon>
        <taxon>Anaerolinea</taxon>
    </lineage>
</organism>
<gene>
    <name evidence="3" type="primary">arsC</name>
    <name evidence="3" type="ordered locus">ANT_00450</name>
</gene>
<dbReference type="SUPFAM" id="SSF52788">
    <property type="entry name" value="Phosphotyrosine protein phosphatases I"/>
    <property type="match status" value="1"/>
</dbReference>
<name>E8MYD4_ANATU</name>
<evidence type="ECO:0000313" key="3">
    <source>
        <dbReference type="EMBL" id="BAJ62079.1"/>
    </source>
</evidence>
<dbReference type="PANTHER" id="PTHR43428">
    <property type="entry name" value="ARSENATE REDUCTASE"/>
    <property type="match status" value="1"/>
</dbReference>
<dbReference type="eggNOG" id="COG0394">
    <property type="taxonomic scope" value="Bacteria"/>
</dbReference>
<feature type="domain" description="Phosphotyrosine protein phosphatase I" evidence="2">
    <location>
        <begin position="3"/>
        <end position="136"/>
    </location>
</feature>
<evidence type="ECO:0000259" key="2">
    <source>
        <dbReference type="SMART" id="SM00226"/>
    </source>
</evidence>
<dbReference type="OrthoDB" id="9784339at2"/>
<dbReference type="FunCoup" id="E8MYD4">
    <property type="interactions" value="145"/>
</dbReference>
<dbReference type="Proteomes" id="UP000008922">
    <property type="component" value="Chromosome"/>
</dbReference>
<keyword evidence="3" id="KW-0560">Oxidoreductase</keyword>
<dbReference type="RefSeq" id="WP_013558477.1">
    <property type="nucleotide sequence ID" value="NC_014960.1"/>
</dbReference>
<dbReference type="InParanoid" id="E8MYD4"/>
<dbReference type="EC" id="1.20.4.-" evidence="3"/>
<dbReference type="KEGG" id="atm:ANT_00450"/>
<dbReference type="GO" id="GO:0046685">
    <property type="term" value="P:response to arsenic-containing substance"/>
    <property type="evidence" value="ECO:0007669"/>
    <property type="project" value="UniProtKB-KW"/>
</dbReference>
<dbReference type="GO" id="GO:0016491">
    <property type="term" value="F:oxidoreductase activity"/>
    <property type="evidence" value="ECO:0007669"/>
    <property type="project" value="UniProtKB-KW"/>
</dbReference>
<evidence type="ECO:0000313" key="4">
    <source>
        <dbReference type="Proteomes" id="UP000008922"/>
    </source>
</evidence>
<keyword evidence="1" id="KW-0059">Arsenical resistance</keyword>